<evidence type="ECO:0000256" key="2">
    <source>
        <dbReference type="SAM" id="MobiDB-lite"/>
    </source>
</evidence>
<feature type="compositionally biased region" description="Polar residues" evidence="2">
    <location>
        <begin position="1"/>
        <end position="22"/>
    </location>
</feature>
<feature type="compositionally biased region" description="Polar residues" evidence="2">
    <location>
        <begin position="180"/>
        <end position="189"/>
    </location>
</feature>
<proteinExistence type="predicted"/>
<feature type="compositionally biased region" description="Polar residues" evidence="2">
    <location>
        <begin position="46"/>
        <end position="62"/>
    </location>
</feature>
<accession>F0XN37</accession>
<dbReference type="EMBL" id="GL629795">
    <property type="protein sequence ID" value="EFX00855.1"/>
    <property type="molecule type" value="Genomic_DNA"/>
</dbReference>
<dbReference type="Proteomes" id="UP000007796">
    <property type="component" value="Unassembled WGS sequence"/>
</dbReference>
<dbReference type="STRING" id="655863.F0XN37"/>
<feature type="compositionally biased region" description="Basic and acidic residues" evidence="2">
    <location>
        <begin position="113"/>
        <end position="122"/>
    </location>
</feature>
<evidence type="ECO:0000313" key="4">
    <source>
        <dbReference type="EMBL" id="EFX00855.1"/>
    </source>
</evidence>
<dbReference type="Pfam" id="PF19270">
    <property type="entry name" value="FBO_C"/>
    <property type="match status" value="1"/>
</dbReference>
<dbReference type="SUPFAM" id="SSF81383">
    <property type="entry name" value="F-box domain"/>
    <property type="match status" value="1"/>
</dbReference>
<dbReference type="PROSITE" id="PS50181">
    <property type="entry name" value="FBOX"/>
    <property type="match status" value="1"/>
</dbReference>
<keyword evidence="1" id="KW-0833">Ubl conjugation pathway</keyword>
<protein>
    <submittedName>
        <fullName evidence="4">F-box protein</fullName>
    </submittedName>
</protein>
<dbReference type="InterPro" id="IPR045464">
    <property type="entry name" value="Hrt3/FBXO9_C"/>
</dbReference>
<dbReference type="HOGENOM" id="CLU_017706_0_0_1"/>
<dbReference type="PANTHER" id="PTHR12874:SF9">
    <property type="entry name" value="F-BOX ONLY PROTEIN 48"/>
    <property type="match status" value="1"/>
</dbReference>
<dbReference type="Gene3D" id="1.20.1280.50">
    <property type="match status" value="1"/>
</dbReference>
<gene>
    <name evidence="4" type="ORF">CMQ_1936</name>
</gene>
<feature type="domain" description="F-box" evidence="3">
    <location>
        <begin position="243"/>
        <end position="293"/>
    </location>
</feature>
<dbReference type="GO" id="GO:0031146">
    <property type="term" value="P:SCF-dependent proteasomal ubiquitin-dependent protein catabolic process"/>
    <property type="evidence" value="ECO:0007669"/>
    <property type="project" value="TreeGrafter"/>
</dbReference>
<feature type="region of interest" description="Disordered" evidence="2">
    <location>
        <begin position="171"/>
        <end position="211"/>
    </location>
</feature>
<name>F0XN37_GROCL</name>
<dbReference type="AlphaFoldDB" id="F0XN37"/>
<dbReference type="GeneID" id="25974869"/>
<dbReference type="OrthoDB" id="2117972at2759"/>
<keyword evidence="5" id="KW-1185">Reference proteome</keyword>
<evidence type="ECO:0000259" key="3">
    <source>
        <dbReference type="PROSITE" id="PS50181"/>
    </source>
</evidence>
<feature type="region of interest" description="Disordered" evidence="2">
    <location>
        <begin position="1"/>
        <end position="132"/>
    </location>
</feature>
<evidence type="ECO:0000256" key="1">
    <source>
        <dbReference type="ARBA" id="ARBA00022786"/>
    </source>
</evidence>
<reference evidence="4 5" key="1">
    <citation type="journal article" date="2011" name="Proc. Natl. Acad. Sci. U.S.A.">
        <title>Genome and transcriptome analyses of the mountain pine beetle-fungal symbiont Grosmannia clavigera, a lodgepole pine pathogen.</title>
        <authorList>
            <person name="DiGuistini S."/>
            <person name="Wang Y."/>
            <person name="Liao N.Y."/>
            <person name="Taylor G."/>
            <person name="Tanguay P."/>
            <person name="Feau N."/>
            <person name="Henrissat B."/>
            <person name="Chan S.K."/>
            <person name="Hesse-Orce U."/>
            <person name="Alamouti S.M."/>
            <person name="Tsui C.K.M."/>
            <person name="Docking R.T."/>
            <person name="Levasseur A."/>
            <person name="Haridas S."/>
            <person name="Robertson G."/>
            <person name="Birol I."/>
            <person name="Holt R.A."/>
            <person name="Marra M.A."/>
            <person name="Hamelin R.C."/>
            <person name="Hirst M."/>
            <person name="Jones S.J.M."/>
            <person name="Bohlmann J."/>
            <person name="Breuil C."/>
        </authorList>
    </citation>
    <scope>NUCLEOTIDE SEQUENCE [LARGE SCALE GENOMIC DNA]</scope>
    <source>
        <strain evidence="5">kw1407 / UAMH 11150</strain>
    </source>
</reference>
<sequence length="572" mass="62657">MSQQPGEGADTQISSELESFRQQWRAEVKAKTTAPARAGKSGLGNAGSSSRPQTYAESSVQHRSPPLPAAGTGVPSAPLTLLSSGKKPVTRDEDESYIQPLSFDEPSVSAKGGDSEDAHHGSQGEPQEPVSALEHYEKAVEKEELGSLGDSLRLYRKAFRMDSAVDKKYKNKHFPAPAPTASTGKTAATSEGAEKHEHAASGSGTAAAKPDAKPLTMNELIASFAGLAIEAAPPPIEGMPELPCPLASLPGEILVQILGDVAALDVDDFVRLARVCKKLAYVVAKEDQIWRRVCVESACGFGGMRRTWQTTIEWKPLRVDLLGEGGDLGGLEDGVEAVETKGWVEDEEEVRRRREAEQAAAEATTLALRTRSIYTSWQHMFRARPRVRFNGCYICTVNYIRPGQASANLVTWNSPVHIVTYFRYLRFFRDGTVIGLLTTSEPADVVHHLTRDQTLQHRDGAMKYAMRGRWRMSGIGAAQDSQDSPDSPEAFSSLAAATAAENKIVVETEGVGKYYNRMEFTMQTAGKGTRNNKLNWRGFYSYNRLTDDWGEFGLKNDKPFFFSRVRSYGLGE</sequence>
<dbReference type="RefSeq" id="XP_014170337.1">
    <property type="nucleotide sequence ID" value="XM_014314862.1"/>
</dbReference>
<dbReference type="GO" id="GO:0019005">
    <property type="term" value="C:SCF ubiquitin ligase complex"/>
    <property type="evidence" value="ECO:0007669"/>
    <property type="project" value="TreeGrafter"/>
</dbReference>
<dbReference type="PANTHER" id="PTHR12874">
    <property type="entry name" value="F-BOX ONLY PROTEIN 48-RELATED"/>
    <property type="match status" value="1"/>
</dbReference>
<dbReference type="GO" id="GO:0005737">
    <property type="term" value="C:cytoplasm"/>
    <property type="evidence" value="ECO:0007669"/>
    <property type="project" value="TreeGrafter"/>
</dbReference>
<dbReference type="InterPro" id="IPR036047">
    <property type="entry name" value="F-box-like_dom_sf"/>
</dbReference>
<dbReference type="eggNOG" id="KOG2997">
    <property type="taxonomic scope" value="Eukaryota"/>
</dbReference>
<evidence type="ECO:0000313" key="5">
    <source>
        <dbReference type="Proteomes" id="UP000007796"/>
    </source>
</evidence>
<dbReference type="InterPro" id="IPR001810">
    <property type="entry name" value="F-box_dom"/>
</dbReference>
<dbReference type="Pfam" id="PF12937">
    <property type="entry name" value="F-box-like"/>
    <property type="match status" value="1"/>
</dbReference>
<dbReference type="InParanoid" id="F0XN37"/>
<dbReference type="FunCoup" id="F0XN37">
    <property type="interactions" value="99"/>
</dbReference>
<organism evidence="5">
    <name type="scientific">Grosmannia clavigera (strain kw1407 / UAMH 11150)</name>
    <name type="common">Blue stain fungus</name>
    <name type="synonym">Graphiocladiella clavigera</name>
    <dbReference type="NCBI Taxonomy" id="655863"/>
    <lineage>
        <taxon>Eukaryota</taxon>
        <taxon>Fungi</taxon>
        <taxon>Dikarya</taxon>
        <taxon>Ascomycota</taxon>
        <taxon>Pezizomycotina</taxon>
        <taxon>Sordariomycetes</taxon>
        <taxon>Sordariomycetidae</taxon>
        <taxon>Ophiostomatales</taxon>
        <taxon>Ophiostomataceae</taxon>
        <taxon>Leptographium</taxon>
    </lineage>
</organism>